<reference evidence="3" key="1">
    <citation type="journal article" date="2013" name="Genome Biol. Evol.">
        <title>The genome sequence of Streptomyces lividans 66 reveals a novel tRNA-dependent peptide biosynthetic system within a metal-related genomic island.</title>
        <authorList>
            <person name="Cruz-Morales P."/>
            <person name="Vijgenboom E."/>
            <person name="Iruegas-Bocardo F."/>
            <person name="Girard G."/>
            <person name="Yanez-Guerra L.A."/>
            <person name="Ramos-Aboites H.E."/>
            <person name="Pernodet J.L."/>
            <person name="Anne J."/>
            <person name="van Wezel G.P."/>
            <person name="Barona-Gomez F."/>
        </authorList>
    </citation>
    <scope>NUCLEOTIDE SEQUENCE [LARGE SCALE GENOMIC DNA]</scope>
    <source>
        <strain evidence="3">1326</strain>
    </source>
</reference>
<dbReference type="AlphaFoldDB" id="A0A7U9DPS2"/>
<feature type="transmembrane region" description="Helical" evidence="1">
    <location>
        <begin position="151"/>
        <end position="169"/>
    </location>
</feature>
<feature type="transmembrane region" description="Helical" evidence="1">
    <location>
        <begin position="99"/>
        <end position="115"/>
    </location>
</feature>
<gene>
    <name evidence="2" type="ORF">SLI_3209</name>
</gene>
<feature type="transmembrane region" description="Helical" evidence="1">
    <location>
        <begin position="181"/>
        <end position="200"/>
    </location>
</feature>
<keyword evidence="1" id="KW-1133">Transmembrane helix</keyword>
<dbReference type="RefSeq" id="WP_016326324.1">
    <property type="nucleotide sequence ID" value="NZ_CM001889.1"/>
</dbReference>
<name>A0A7U9DPS2_STRLI</name>
<dbReference type="Proteomes" id="UP000014062">
    <property type="component" value="Chromosome"/>
</dbReference>
<keyword evidence="1" id="KW-0812">Transmembrane</keyword>
<organism evidence="2 3">
    <name type="scientific">Streptomyces lividans 1326</name>
    <dbReference type="NCBI Taxonomy" id="1200984"/>
    <lineage>
        <taxon>Bacteria</taxon>
        <taxon>Bacillati</taxon>
        <taxon>Actinomycetota</taxon>
        <taxon>Actinomycetes</taxon>
        <taxon>Kitasatosporales</taxon>
        <taxon>Streptomycetaceae</taxon>
        <taxon>Streptomyces</taxon>
    </lineage>
</organism>
<keyword evidence="1" id="KW-0472">Membrane</keyword>
<dbReference type="Pfam" id="PF22564">
    <property type="entry name" value="HAAS"/>
    <property type="match status" value="1"/>
</dbReference>
<evidence type="ECO:0000313" key="2">
    <source>
        <dbReference type="EMBL" id="EOY47922.1"/>
    </source>
</evidence>
<accession>A0A7U9DPS2</accession>
<proteinExistence type="predicted"/>
<evidence type="ECO:0000256" key="1">
    <source>
        <dbReference type="SAM" id="Phobius"/>
    </source>
</evidence>
<sequence>MKTPTAPTTPADPVRDYLAAVEREASALPADRRQELLADLAEHIDVTRAERPDVATGEILAGLGDPRTIAATALAEAGSGGAGAAVAGGADVSVRRGRVHPLVPLLMLSVPYLFTTLLPDVPGLALCSGLIRIAGGVLLCTSVHWTPVRKIVGVVLSVVAPAVAGIVWRETTVAPAGDTPALVANLVVLAVVAGTSAWLWRSRRG</sequence>
<evidence type="ECO:0000313" key="3">
    <source>
        <dbReference type="Proteomes" id="UP000014062"/>
    </source>
</evidence>
<feature type="transmembrane region" description="Helical" evidence="1">
    <location>
        <begin position="121"/>
        <end position="139"/>
    </location>
</feature>
<dbReference type="EMBL" id="CM001889">
    <property type="protein sequence ID" value="EOY47922.1"/>
    <property type="molecule type" value="Genomic_DNA"/>
</dbReference>
<protein>
    <submittedName>
        <fullName evidence="2">Cytoplasmic membrane protein FsxA</fullName>
    </submittedName>
</protein>